<dbReference type="Gene3D" id="3.30.379.10">
    <property type="entry name" value="Chitobiase/beta-hexosaminidase domain 2-like"/>
    <property type="match status" value="1"/>
</dbReference>
<dbReference type="CDD" id="cd06568">
    <property type="entry name" value="GH20_SpHex_like"/>
    <property type="match status" value="1"/>
</dbReference>
<dbReference type="InterPro" id="IPR015882">
    <property type="entry name" value="HEX_bac_N"/>
</dbReference>
<dbReference type="Proteomes" id="UP001501822">
    <property type="component" value="Unassembled WGS sequence"/>
</dbReference>
<comment type="caution">
    <text evidence="8">The sequence shown here is derived from an EMBL/GenBank/DDBJ whole genome shotgun (WGS) entry which is preliminary data.</text>
</comment>
<accession>A0ABP3H2S1</accession>
<dbReference type="EC" id="3.2.1.52" evidence="3"/>
<dbReference type="SUPFAM" id="SSF51445">
    <property type="entry name" value="(Trans)glycosidases"/>
    <property type="match status" value="1"/>
</dbReference>
<proteinExistence type="inferred from homology"/>
<feature type="domain" description="Glycoside hydrolase family 20 catalytic" evidence="6">
    <location>
        <begin position="189"/>
        <end position="511"/>
    </location>
</feature>
<evidence type="ECO:0000259" key="6">
    <source>
        <dbReference type="Pfam" id="PF00728"/>
    </source>
</evidence>
<keyword evidence="9" id="KW-1185">Reference proteome</keyword>
<evidence type="ECO:0000259" key="7">
    <source>
        <dbReference type="Pfam" id="PF02838"/>
    </source>
</evidence>
<dbReference type="InterPro" id="IPR025705">
    <property type="entry name" value="Beta_hexosaminidase_sua/sub"/>
</dbReference>
<dbReference type="PANTHER" id="PTHR22600">
    <property type="entry name" value="BETA-HEXOSAMINIDASE"/>
    <property type="match status" value="1"/>
</dbReference>
<dbReference type="InterPro" id="IPR015883">
    <property type="entry name" value="Glyco_hydro_20_cat"/>
</dbReference>
<comment type="similarity">
    <text evidence="2">Belongs to the glycosyl hydrolase 20 family.</text>
</comment>
<comment type="catalytic activity">
    <reaction evidence="1">
        <text>Hydrolysis of terminal non-reducing N-acetyl-D-hexosamine residues in N-acetyl-beta-D-hexosaminides.</text>
        <dbReference type="EC" id="3.2.1.52"/>
    </reaction>
</comment>
<gene>
    <name evidence="8" type="ORF">GCM10010151_57860</name>
</gene>
<name>A0ABP3H2S1_9ACTN</name>
<evidence type="ECO:0000256" key="3">
    <source>
        <dbReference type="ARBA" id="ARBA00012663"/>
    </source>
</evidence>
<protein>
    <recommendedName>
        <fullName evidence="3">beta-N-acetylhexosaminidase</fullName>
        <ecNumber evidence="3">3.2.1.52</ecNumber>
    </recommendedName>
</protein>
<sequence length="550" mass="59410">MVKKLINALTPRRCAGHPGARLTAAAALATASPLIAGLAGPVRAEAATATPRIIPAPASLRTVPGRSFALTRATRIVVTSRSRDAVGVATYLAGLVRPSTGYRLPVVTGPAGSPHAITLSLAPASGLGTEGYRLDVTGGGVRIQAPTAAGLFYGVQTLRQLLPAKVEARSVRPGPWTVPAVHISDRPRFGWRGAMLDVSRHFFTVAETKRYIDEISLYKINTLHLHLSDDQGWRIAIKSWPRLATYGGSTEVGGGAGGYYTQAEYQDIVAYARKHFITVVPEIDTPGHTNAALASYADLNCDGKAPPLYTGTEVGFSSLCVDKDLTYRFLDDVIGELARLTPGSYVHIGGDEAHSTPLADYVKFIDRVQPLVHAHGKNMVGWNEIAQADVKPGPATLAQNWSIADGTTPVDDPLATAAVRKGVQLVLSPANHAYLDMQYDKDSPYGLHWAGYVSVRKSYQWDPTTIFTGVTEHDVRGVEAPIWSETLTDLHEVEYMAFPRLAGIAEIGWSPRQGRSWEEYRTRLAAQGPRWTAMGVNFYHSPEIAWDSAS</sequence>
<evidence type="ECO:0000256" key="4">
    <source>
        <dbReference type="ARBA" id="ARBA00022801"/>
    </source>
</evidence>
<dbReference type="EMBL" id="BAAABM010000054">
    <property type="protein sequence ID" value="GAA0360458.1"/>
    <property type="molecule type" value="Genomic_DNA"/>
</dbReference>
<dbReference type="Pfam" id="PF00728">
    <property type="entry name" value="Glyco_hydro_20"/>
    <property type="match status" value="1"/>
</dbReference>
<dbReference type="SUPFAM" id="SSF55545">
    <property type="entry name" value="beta-N-acetylhexosaminidase-like domain"/>
    <property type="match status" value="1"/>
</dbReference>
<feature type="domain" description="Beta-hexosaminidase bacterial type N-terminal" evidence="7">
    <location>
        <begin position="51"/>
        <end position="185"/>
    </location>
</feature>
<reference evidence="9" key="1">
    <citation type="journal article" date="2019" name="Int. J. Syst. Evol. Microbiol.">
        <title>The Global Catalogue of Microorganisms (GCM) 10K type strain sequencing project: providing services to taxonomists for standard genome sequencing and annotation.</title>
        <authorList>
            <consortium name="The Broad Institute Genomics Platform"/>
            <consortium name="The Broad Institute Genome Sequencing Center for Infectious Disease"/>
            <person name="Wu L."/>
            <person name="Ma J."/>
        </authorList>
    </citation>
    <scope>NUCLEOTIDE SEQUENCE [LARGE SCALE GENOMIC DNA]</scope>
    <source>
        <strain evidence="9">JCM 3146</strain>
    </source>
</reference>
<dbReference type="Pfam" id="PF02838">
    <property type="entry name" value="Glyco_hydro_20b"/>
    <property type="match status" value="1"/>
</dbReference>
<dbReference type="InterPro" id="IPR029018">
    <property type="entry name" value="Hex-like_dom2"/>
</dbReference>
<dbReference type="PRINTS" id="PR00738">
    <property type="entry name" value="GLHYDRLASE20"/>
</dbReference>
<dbReference type="InterPro" id="IPR017853">
    <property type="entry name" value="GH"/>
</dbReference>
<evidence type="ECO:0000313" key="9">
    <source>
        <dbReference type="Proteomes" id="UP001501822"/>
    </source>
</evidence>
<evidence type="ECO:0000256" key="1">
    <source>
        <dbReference type="ARBA" id="ARBA00001231"/>
    </source>
</evidence>
<dbReference type="Gene3D" id="3.20.20.80">
    <property type="entry name" value="Glycosidases"/>
    <property type="match status" value="1"/>
</dbReference>
<evidence type="ECO:0000313" key="8">
    <source>
        <dbReference type="EMBL" id="GAA0360458.1"/>
    </source>
</evidence>
<organism evidence="8 9">
    <name type="scientific">Actinoallomurus spadix</name>
    <dbReference type="NCBI Taxonomy" id="79912"/>
    <lineage>
        <taxon>Bacteria</taxon>
        <taxon>Bacillati</taxon>
        <taxon>Actinomycetota</taxon>
        <taxon>Actinomycetes</taxon>
        <taxon>Streptosporangiales</taxon>
        <taxon>Thermomonosporaceae</taxon>
        <taxon>Actinoallomurus</taxon>
    </lineage>
</organism>
<dbReference type="RefSeq" id="WP_289849000.1">
    <property type="nucleotide sequence ID" value="NZ_BAAABM010000054.1"/>
</dbReference>
<evidence type="ECO:0000256" key="2">
    <source>
        <dbReference type="ARBA" id="ARBA00006285"/>
    </source>
</evidence>
<evidence type="ECO:0000256" key="5">
    <source>
        <dbReference type="ARBA" id="ARBA00023295"/>
    </source>
</evidence>
<dbReference type="PANTHER" id="PTHR22600:SF57">
    <property type="entry name" value="BETA-N-ACETYLHEXOSAMINIDASE"/>
    <property type="match status" value="1"/>
</dbReference>
<keyword evidence="5" id="KW-0326">Glycosidase</keyword>
<keyword evidence="4" id="KW-0378">Hydrolase</keyword>